<sequence length="78" mass="9532">MDRFHFYQKCYFSNPLSKLQKQTLDDAEIEEPSENRETMSSSYNQIVIIQSLHSKTIIENFEDKRKHKQSWRDDFTWL</sequence>
<name>A0A8S1NDB9_9CILI</name>
<keyword evidence="2" id="KW-1185">Reference proteome</keyword>
<dbReference type="OrthoDB" id="284104at2759"/>
<evidence type="ECO:0000313" key="1">
    <source>
        <dbReference type="EMBL" id="CAD8091067.1"/>
    </source>
</evidence>
<evidence type="ECO:0000313" key="2">
    <source>
        <dbReference type="Proteomes" id="UP000692954"/>
    </source>
</evidence>
<dbReference type="EMBL" id="CAJJDN010000057">
    <property type="protein sequence ID" value="CAD8091067.1"/>
    <property type="molecule type" value="Genomic_DNA"/>
</dbReference>
<comment type="caution">
    <text evidence="1">The sequence shown here is derived from an EMBL/GenBank/DDBJ whole genome shotgun (WGS) entry which is preliminary data.</text>
</comment>
<dbReference type="Proteomes" id="UP000692954">
    <property type="component" value="Unassembled WGS sequence"/>
</dbReference>
<dbReference type="AlphaFoldDB" id="A0A8S1NDB9"/>
<proteinExistence type="predicted"/>
<gene>
    <name evidence="1" type="ORF">PSON_ATCC_30995.1.T0570065</name>
</gene>
<protein>
    <submittedName>
        <fullName evidence="1">Uncharacterized protein</fullName>
    </submittedName>
</protein>
<organism evidence="1 2">
    <name type="scientific">Paramecium sonneborni</name>
    <dbReference type="NCBI Taxonomy" id="65129"/>
    <lineage>
        <taxon>Eukaryota</taxon>
        <taxon>Sar</taxon>
        <taxon>Alveolata</taxon>
        <taxon>Ciliophora</taxon>
        <taxon>Intramacronucleata</taxon>
        <taxon>Oligohymenophorea</taxon>
        <taxon>Peniculida</taxon>
        <taxon>Parameciidae</taxon>
        <taxon>Paramecium</taxon>
    </lineage>
</organism>
<reference evidence="1" key="1">
    <citation type="submission" date="2021-01" db="EMBL/GenBank/DDBJ databases">
        <authorList>
            <consortium name="Genoscope - CEA"/>
            <person name="William W."/>
        </authorList>
    </citation>
    <scope>NUCLEOTIDE SEQUENCE</scope>
</reference>
<accession>A0A8S1NDB9</accession>